<accession>A0A8I1GF31</accession>
<dbReference type="PANTHER" id="PTHR36919">
    <property type="entry name" value="BLR1215 PROTEIN"/>
    <property type="match status" value="1"/>
</dbReference>
<dbReference type="InterPro" id="IPR019223">
    <property type="entry name" value="DUF2147"/>
</dbReference>
<reference evidence="3 4" key="1">
    <citation type="submission" date="2020-12" db="EMBL/GenBank/DDBJ databases">
        <title>Revised draft genomes of Rhodomicrobium vannielii ATCC 17100 and Rhodomicrobium udaipurense JA643.</title>
        <authorList>
            <person name="Conners E.M."/>
            <person name="Davenport E.J."/>
            <person name="Bose A."/>
        </authorList>
    </citation>
    <scope>NUCLEOTIDE SEQUENCE [LARGE SCALE GENOMIC DNA]</scope>
    <source>
        <strain evidence="3 4">JA643</strain>
    </source>
</reference>
<evidence type="ECO:0000256" key="1">
    <source>
        <dbReference type="SAM" id="SignalP"/>
    </source>
</evidence>
<evidence type="ECO:0000313" key="3">
    <source>
        <dbReference type="EMBL" id="MBJ7543614.1"/>
    </source>
</evidence>
<protein>
    <submittedName>
        <fullName evidence="3">DUF2147 domain-containing protein</fullName>
    </submittedName>
</protein>
<feature type="signal peptide" evidence="1">
    <location>
        <begin position="1"/>
        <end position="20"/>
    </location>
</feature>
<dbReference type="EMBL" id="JAEMUK010000015">
    <property type="protein sequence ID" value="MBJ7543614.1"/>
    <property type="molecule type" value="Genomic_DNA"/>
</dbReference>
<evidence type="ECO:0000259" key="2">
    <source>
        <dbReference type="Pfam" id="PF09917"/>
    </source>
</evidence>
<dbReference type="AlphaFoldDB" id="A0A8I1GF31"/>
<feature type="domain" description="DUF2147" evidence="2">
    <location>
        <begin position="44"/>
        <end position="154"/>
    </location>
</feature>
<gene>
    <name evidence="3" type="ORF">JDN41_08585</name>
</gene>
<proteinExistence type="predicted"/>
<dbReference type="RefSeq" id="WP_052036974.1">
    <property type="nucleotide sequence ID" value="NZ_JAEMUK010000015.1"/>
</dbReference>
<feature type="chain" id="PRO_5034301403" evidence="1">
    <location>
        <begin position="21"/>
        <end position="175"/>
    </location>
</feature>
<keyword evidence="4" id="KW-1185">Reference proteome</keyword>
<keyword evidence="1" id="KW-0732">Signal</keyword>
<organism evidence="3 4">
    <name type="scientific">Rhodomicrobium udaipurense</name>
    <dbReference type="NCBI Taxonomy" id="1202716"/>
    <lineage>
        <taxon>Bacteria</taxon>
        <taxon>Pseudomonadati</taxon>
        <taxon>Pseudomonadota</taxon>
        <taxon>Alphaproteobacteria</taxon>
        <taxon>Hyphomicrobiales</taxon>
        <taxon>Hyphomicrobiaceae</taxon>
        <taxon>Rhodomicrobium</taxon>
    </lineage>
</organism>
<dbReference type="Gene3D" id="2.40.128.520">
    <property type="match status" value="1"/>
</dbReference>
<dbReference type="PANTHER" id="PTHR36919:SF2">
    <property type="entry name" value="BLL6627 PROTEIN"/>
    <property type="match status" value="1"/>
</dbReference>
<dbReference type="Pfam" id="PF09917">
    <property type="entry name" value="DUF2147"/>
    <property type="match status" value="1"/>
</dbReference>
<comment type="caution">
    <text evidence="3">The sequence shown here is derived from an EMBL/GenBank/DDBJ whole genome shotgun (WGS) entry which is preliminary data.</text>
</comment>
<sequence>MKVFHLAAVAGLLIAGPAFAQPKPASPKPAPAAPAAPAVPSVLGEWLVEDGTAQVRVVSCADGVWGIISWTKGEPGVDSKNPDPAKQTRSVLGMPILLGMKPSADKPGRFDGEVYNAEEGDNYISHISLSSPDLLRIEGCVLGGWICGGQDWTRVKTPPQKGALTDQAVCSELPR</sequence>
<name>A0A8I1GF31_9HYPH</name>
<evidence type="ECO:0000313" key="4">
    <source>
        <dbReference type="Proteomes" id="UP000623250"/>
    </source>
</evidence>
<dbReference type="Proteomes" id="UP000623250">
    <property type="component" value="Unassembled WGS sequence"/>
</dbReference>